<dbReference type="FunFam" id="3.15.10.10:FF:000001">
    <property type="entry name" value="phospholipid transfer protein-like"/>
    <property type="match status" value="1"/>
</dbReference>
<dbReference type="Gene3D" id="3.15.10.10">
    <property type="entry name" value="Bactericidal permeability-increasing protein, domain 1"/>
    <property type="match status" value="1"/>
</dbReference>
<dbReference type="Pfam" id="PF02886">
    <property type="entry name" value="LBP_BPI_CETP_C"/>
    <property type="match status" value="1"/>
</dbReference>
<dbReference type="InterPro" id="IPR032942">
    <property type="entry name" value="BPI/LBP/Plunc"/>
</dbReference>
<evidence type="ECO:0000256" key="8">
    <source>
        <dbReference type="ARBA" id="ARBA00023022"/>
    </source>
</evidence>
<dbReference type="EMBL" id="VEVO01000011">
    <property type="protein sequence ID" value="KAF0035354.1"/>
    <property type="molecule type" value="Genomic_DNA"/>
</dbReference>
<comment type="similarity">
    <text evidence="2">Belongs to the BPI/LBP/Plunc superfamily. BPI/LBP family.</text>
</comment>
<dbReference type="SMART" id="SM00328">
    <property type="entry name" value="BPI1"/>
    <property type="match status" value="1"/>
</dbReference>
<evidence type="ECO:0000256" key="6">
    <source>
        <dbReference type="ARBA" id="ARBA00022588"/>
    </source>
</evidence>
<dbReference type="InterPro" id="IPR017943">
    <property type="entry name" value="Bactericidal_perm-incr_a/b_dom"/>
</dbReference>
<comment type="subcellular location">
    <subcellularLocation>
        <location evidence="1 12">Secreted</location>
    </subcellularLocation>
</comment>
<sequence length="631" mass="68789">MLQQDQRPGDSSSLSKHFTHRQTKADSWARMFSLTAEMATSSNAASSVSNIVELKKIFFKFDRIKLEEKLVNKQLPPKRPDIHSVTMSLCCLLILVAVIPMTSGTNPGVKVKLTEKGLEYGRQLGMVSIQQKLKSIKVPDISGKQKVSPIGKVRYSLSNMQIVNVGLPKSAVDLVPGTGVKLSIGNAFISLHGNWRVKYLRVIKDRGSFDLNVKGLTISTSIAVKSDETGRPAVSSVNCAATVGSVSIKFHGGASWLYNLFKKFVNKALRNALQKQICPLVANAVSDLNPHLKTLNVLAKVDKYAEIEYSMVSSPTVSKSSIDLSLKGEFYNIGKHREPPFSPAAFYLPPQVNNMLYIGMSAYTANSAGFAYNTAGALSLYITDDMIPQSSPIRLTTRTFGAFIPQIARRFPGLMMKLLLKTEKAPAVTFEPNNVTIQASAAVTAYAIQPNATLSPLFVLNLETSVSAKVFVSGMRLAGAVTLNKMDLTLRTSYVGDFQHPAIGPQSGCDTQSECNRLGVARRSKCDSFPQREEFVSCGVTCVNRRQVSTTVMSGATRSSTCSLGRVSQCHCLSQGAVTEGSTSQALGVGRQYLHRKHKRSPNLRLNDEISENNDAFIVVTVMIVDMMKSH</sequence>
<dbReference type="AlphaFoldDB" id="A0A6A4SWB6"/>
<evidence type="ECO:0000256" key="9">
    <source>
        <dbReference type="ARBA" id="ARBA00023157"/>
    </source>
</evidence>
<dbReference type="InterPro" id="IPR001124">
    <property type="entry name" value="Lipid-bd_serum_glycop_C"/>
</dbReference>
<proteinExistence type="inferred from homology"/>
<gene>
    <name evidence="15" type="ORF">F2P81_013112</name>
</gene>
<evidence type="ECO:0000256" key="5">
    <source>
        <dbReference type="ARBA" id="ARBA00022529"/>
    </source>
</evidence>
<evidence type="ECO:0000256" key="10">
    <source>
        <dbReference type="ARBA" id="ARBA00023180"/>
    </source>
</evidence>
<keyword evidence="9 12" id="KW-1015">Disulfide bond</keyword>
<keyword evidence="10 12" id="KW-0325">Glycoprotein</keyword>
<dbReference type="GO" id="GO:0008289">
    <property type="term" value="F:lipid binding"/>
    <property type="evidence" value="ECO:0007669"/>
    <property type="project" value="InterPro"/>
</dbReference>
<dbReference type="PANTHER" id="PTHR10504:SF84">
    <property type="entry name" value="BACTERICIDAL PERMEABILITY-INCREASING PROTEIN"/>
    <property type="match status" value="1"/>
</dbReference>
<keyword evidence="4 12" id="KW-0964">Secreted</keyword>
<dbReference type="Proteomes" id="UP000438429">
    <property type="component" value="Unassembled WGS sequence"/>
</dbReference>
<evidence type="ECO:0000256" key="7">
    <source>
        <dbReference type="ARBA" id="ARBA00022859"/>
    </source>
</evidence>
<feature type="domain" description="Lipid-binding serum glycoprotein C-terminal" evidence="14">
    <location>
        <begin position="350"/>
        <end position="540"/>
    </location>
</feature>
<evidence type="ECO:0000313" key="16">
    <source>
        <dbReference type="Proteomes" id="UP000438429"/>
    </source>
</evidence>
<dbReference type="GO" id="GO:0045087">
    <property type="term" value="P:innate immune response"/>
    <property type="evidence" value="ECO:0007669"/>
    <property type="project" value="UniProtKB-UniRule"/>
</dbReference>
<dbReference type="Pfam" id="PF01273">
    <property type="entry name" value="LBP_BPI_CETP"/>
    <property type="match status" value="1"/>
</dbReference>
<organism evidence="15 16">
    <name type="scientific">Scophthalmus maximus</name>
    <name type="common">Turbot</name>
    <name type="synonym">Psetta maxima</name>
    <dbReference type="NCBI Taxonomy" id="52904"/>
    <lineage>
        <taxon>Eukaryota</taxon>
        <taxon>Metazoa</taxon>
        <taxon>Chordata</taxon>
        <taxon>Craniata</taxon>
        <taxon>Vertebrata</taxon>
        <taxon>Euteleostomi</taxon>
        <taxon>Actinopterygii</taxon>
        <taxon>Neopterygii</taxon>
        <taxon>Teleostei</taxon>
        <taxon>Neoteleostei</taxon>
        <taxon>Acanthomorphata</taxon>
        <taxon>Carangaria</taxon>
        <taxon>Pleuronectiformes</taxon>
        <taxon>Pleuronectoidei</taxon>
        <taxon>Scophthalmidae</taxon>
        <taxon>Scophthalmus</taxon>
    </lineage>
</organism>
<comment type="function">
    <text evidence="12">The cytotoxic action of BPI is limited to many species of Gram-negative bacteria; this specificity may be explained by a strong affinity of the very basic N-terminal half for the negatively charged lipopolysaccharides that are unique to the Gram-negative bacterial outer envelope.</text>
</comment>
<name>A0A6A4SWB6_SCOMX</name>
<dbReference type="PANTHER" id="PTHR10504">
    <property type="entry name" value="BACTERICIDAL PERMEABILITY-INCREASING BPI PROTEIN-RELATED"/>
    <property type="match status" value="1"/>
</dbReference>
<evidence type="ECO:0000259" key="14">
    <source>
        <dbReference type="SMART" id="SM00329"/>
    </source>
</evidence>
<dbReference type="SUPFAM" id="SSF55394">
    <property type="entry name" value="Bactericidal permeability-increasing protein, BPI"/>
    <property type="match status" value="2"/>
</dbReference>
<comment type="caution">
    <text evidence="15">The sequence shown here is derived from an EMBL/GenBank/DDBJ whole genome shotgun (WGS) entry which is preliminary data.</text>
</comment>
<dbReference type="CDD" id="cd00025">
    <property type="entry name" value="BPI1"/>
    <property type="match status" value="1"/>
</dbReference>
<dbReference type="Gene3D" id="3.15.20.10">
    <property type="entry name" value="Bactericidal permeability-increasing protein, domain 2"/>
    <property type="match status" value="1"/>
</dbReference>
<keyword evidence="6 12" id="KW-0399">Innate immunity</keyword>
<keyword evidence="7 12" id="KW-0391">Immunity</keyword>
<comment type="domain">
    <text evidence="12">The N-terminal region may be exposed to the interior of the granule, whereas the C-terminal portion may be embedded in the membrane. During phagocytosis and degranulation, proteases may be released and activated and cleave BPI at the junction of the N- and C-terminal portions of the molecule, providing controlled release of the N-terminal antibacterial fragment when bacteria are ingested.</text>
</comment>
<keyword evidence="8 12" id="KW-0044">Antibiotic</keyword>
<dbReference type="GO" id="GO:0005615">
    <property type="term" value="C:extracellular space"/>
    <property type="evidence" value="ECO:0007669"/>
    <property type="project" value="UniProtKB-UniRule"/>
</dbReference>
<evidence type="ECO:0000256" key="3">
    <source>
        <dbReference type="ARBA" id="ARBA00017827"/>
    </source>
</evidence>
<dbReference type="GO" id="GO:0050829">
    <property type="term" value="P:defense response to Gram-negative bacterium"/>
    <property type="evidence" value="ECO:0007669"/>
    <property type="project" value="UniProtKB-UniRule"/>
</dbReference>
<keyword evidence="5 12" id="KW-0929">Antimicrobial</keyword>
<protein>
    <recommendedName>
        <fullName evidence="3 12">Bactericidal permeability-increasing protein</fullName>
        <shortName evidence="12">BPI</shortName>
    </recommendedName>
</protein>
<reference evidence="15 16" key="1">
    <citation type="submission" date="2019-06" db="EMBL/GenBank/DDBJ databases">
        <title>Draft genomes of female and male turbot (Scophthalmus maximus).</title>
        <authorList>
            <person name="Xu H."/>
            <person name="Xu X.-W."/>
            <person name="Shao C."/>
            <person name="Chen S."/>
        </authorList>
    </citation>
    <scope>NUCLEOTIDE SEQUENCE [LARGE SCALE GENOMIC DNA]</scope>
    <source>
        <strain evidence="15">Ysfricsl-2016a</strain>
        <tissue evidence="15">Blood</tissue>
    </source>
</reference>
<evidence type="ECO:0000256" key="12">
    <source>
        <dbReference type="RuleBase" id="RU369039"/>
    </source>
</evidence>
<dbReference type="FunFam" id="3.15.20.10:FF:000001">
    <property type="entry name" value="Phospholipid transfer protein"/>
    <property type="match status" value="1"/>
</dbReference>
<evidence type="ECO:0000256" key="2">
    <source>
        <dbReference type="ARBA" id="ARBA00007292"/>
    </source>
</evidence>
<keyword evidence="12" id="KW-0732">Signal</keyword>
<comment type="subunit">
    <text evidence="11 12">Monomer. Homodimer; disulfide-linked.</text>
</comment>
<comment type="domain">
    <text evidence="12">The N- and C-terminal barrels adopt an identical fold despite having only 13% of conserved residues.</text>
</comment>
<evidence type="ECO:0000256" key="1">
    <source>
        <dbReference type="ARBA" id="ARBA00004613"/>
    </source>
</evidence>
<evidence type="ECO:0000256" key="4">
    <source>
        <dbReference type="ARBA" id="ARBA00022525"/>
    </source>
</evidence>
<evidence type="ECO:0000313" key="15">
    <source>
        <dbReference type="EMBL" id="KAF0035354.1"/>
    </source>
</evidence>
<accession>A0A6A4SWB6</accession>
<feature type="domain" description="Lipid-binding serum glycoprotein N-terminal" evidence="13">
    <location>
        <begin position="112"/>
        <end position="335"/>
    </location>
</feature>
<dbReference type="InterPro" id="IPR017942">
    <property type="entry name" value="Lipid-bd_serum_glycop_N"/>
</dbReference>
<evidence type="ECO:0000256" key="11">
    <source>
        <dbReference type="ARBA" id="ARBA00025943"/>
    </source>
</evidence>
<evidence type="ECO:0000259" key="13">
    <source>
        <dbReference type="SMART" id="SM00328"/>
    </source>
</evidence>
<dbReference type="SMART" id="SM00329">
    <property type="entry name" value="BPI2"/>
    <property type="match status" value="1"/>
</dbReference>